<proteinExistence type="predicted"/>
<keyword evidence="4 6" id="KW-0472">Membrane</keyword>
<dbReference type="OrthoDB" id="5813665at2759"/>
<reference evidence="7" key="1">
    <citation type="journal article" date="2020" name="Ecol. Evol.">
        <title>Genome structure and content of the rice root-knot nematode (Meloidogyne graminicola).</title>
        <authorList>
            <person name="Phan N.T."/>
            <person name="Danchin E.G.J."/>
            <person name="Klopp C."/>
            <person name="Perfus-Barbeoch L."/>
            <person name="Kozlowski D.K."/>
            <person name="Koutsovoulos G.D."/>
            <person name="Lopez-Roques C."/>
            <person name="Bouchez O."/>
            <person name="Zahm M."/>
            <person name="Besnard G."/>
            <person name="Bellafiore S."/>
        </authorList>
    </citation>
    <scope>NUCLEOTIDE SEQUENCE</scope>
    <source>
        <strain evidence="7">VN-18</strain>
    </source>
</reference>
<feature type="region of interest" description="Disordered" evidence="5">
    <location>
        <begin position="311"/>
        <end position="332"/>
    </location>
</feature>
<dbReference type="GO" id="GO:0012505">
    <property type="term" value="C:endomembrane system"/>
    <property type="evidence" value="ECO:0007669"/>
    <property type="project" value="UniProtKB-SubCell"/>
</dbReference>
<evidence type="ECO:0000256" key="5">
    <source>
        <dbReference type="SAM" id="MobiDB-lite"/>
    </source>
</evidence>
<evidence type="ECO:0000313" key="8">
    <source>
        <dbReference type="Proteomes" id="UP000605970"/>
    </source>
</evidence>
<feature type="transmembrane region" description="Helical" evidence="6">
    <location>
        <begin position="122"/>
        <end position="142"/>
    </location>
</feature>
<comment type="caution">
    <text evidence="7">The sequence shown here is derived from an EMBL/GenBank/DDBJ whole genome shotgun (WGS) entry which is preliminary data.</text>
</comment>
<feature type="transmembrane region" description="Helical" evidence="6">
    <location>
        <begin position="154"/>
        <end position="176"/>
    </location>
</feature>
<keyword evidence="3 6" id="KW-1133">Transmembrane helix</keyword>
<keyword evidence="8" id="KW-1185">Reference proteome</keyword>
<organism evidence="7 8">
    <name type="scientific">Meloidogyne graminicola</name>
    <dbReference type="NCBI Taxonomy" id="189291"/>
    <lineage>
        <taxon>Eukaryota</taxon>
        <taxon>Metazoa</taxon>
        <taxon>Ecdysozoa</taxon>
        <taxon>Nematoda</taxon>
        <taxon>Chromadorea</taxon>
        <taxon>Rhabditida</taxon>
        <taxon>Tylenchina</taxon>
        <taxon>Tylenchomorpha</taxon>
        <taxon>Tylenchoidea</taxon>
        <taxon>Meloidogynidae</taxon>
        <taxon>Meloidogyninae</taxon>
        <taxon>Meloidogyne</taxon>
    </lineage>
</organism>
<gene>
    <name evidence="7" type="ORF">Mgra_00007417</name>
</gene>
<feature type="transmembrane region" description="Helical" evidence="6">
    <location>
        <begin position="71"/>
        <end position="93"/>
    </location>
</feature>
<evidence type="ECO:0000313" key="7">
    <source>
        <dbReference type="EMBL" id="KAF7633226.1"/>
    </source>
</evidence>
<comment type="subcellular location">
    <subcellularLocation>
        <location evidence="1">Endomembrane system</location>
        <topology evidence="1">Multi-pass membrane protein</topology>
    </subcellularLocation>
</comment>
<keyword evidence="2 6" id="KW-0812">Transmembrane</keyword>
<protein>
    <submittedName>
        <fullName evidence="7">Uncharacterized protein</fullName>
    </submittedName>
</protein>
<feature type="compositionally biased region" description="Low complexity" evidence="5">
    <location>
        <begin position="311"/>
        <end position="331"/>
    </location>
</feature>
<dbReference type="EMBL" id="JABEBT010000082">
    <property type="protein sequence ID" value="KAF7633226.1"/>
    <property type="molecule type" value="Genomic_DNA"/>
</dbReference>
<feature type="transmembrane region" description="Helical" evidence="6">
    <location>
        <begin position="219"/>
        <end position="242"/>
    </location>
</feature>
<dbReference type="Proteomes" id="UP000605970">
    <property type="component" value="Unassembled WGS sequence"/>
</dbReference>
<name>A0A8S9ZIU8_9BILA</name>
<evidence type="ECO:0000256" key="6">
    <source>
        <dbReference type="SAM" id="Phobius"/>
    </source>
</evidence>
<feature type="compositionally biased region" description="Polar residues" evidence="5">
    <location>
        <begin position="1"/>
        <end position="12"/>
    </location>
</feature>
<sequence>MLSSSFNSTNHQENGKDFTTTTISLTPSPLVSKEINNSNILQQKKNIIDTKRSSKSKYGDYCCCGCIKLKYFVIGITIVEFVFYGYQLITYLFELFFTSVTKNNESMPSLTFSSEESPSVELLGLFFIIFSLLATVLLPIGWFTRSCHLIIPHLIMQFGLLSATLIIICYIIAWIFGGIDLQISAIFFENSPLGEEGLKTASQRTPIEAHFTVTHMQMALAFLLVFLTILFIIQLWLFHLLLHVFRYIRDKRFDKLDKSNNNNKFVMRTENDGTIESNKNRNLSLPIIQQQQQVGGGELSPSSLKTCANISSPQLPNTSTTSTTATFSITSSPPPLVMPETVKIHHPTILMSGNQMQPYNSFNSPTVYYEVQQHPQPQMRKELHV</sequence>
<dbReference type="PANTHER" id="PTHR12479">
    <property type="entry name" value="LYSOSOMAL-ASSOCIATED TRANSMEMBRANE PROTEIN"/>
    <property type="match status" value="1"/>
</dbReference>
<dbReference type="PANTHER" id="PTHR12479:SF10">
    <property type="entry name" value="LYSOSOMAL-ASSOCIATED TRANSMEMBRANE PROTEIN"/>
    <property type="match status" value="1"/>
</dbReference>
<dbReference type="InterPro" id="IPR051115">
    <property type="entry name" value="LAPTM_transporter"/>
</dbReference>
<evidence type="ECO:0000256" key="4">
    <source>
        <dbReference type="ARBA" id="ARBA00023136"/>
    </source>
</evidence>
<evidence type="ECO:0000256" key="2">
    <source>
        <dbReference type="ARBA" id="ARBA00022692"/>
    </source>
</evidence>
<feature type="region of interest" description="Disordered" evidence="5">
    <location>
        <begin position="1"/>
        <end position="21"/>
    </location>
</feature>
<accession>A0A8S9ZIU8</accession>
<dbReference type="AlphaFoldDB" id="A0A8S9ZIU8"/>
<dbReference type="GO" id="GO:0005765">
    <property type="term" value="C:lysosomal membrane"/>
    <property type="evidence" value="ECO:0007669"/>
    <property type="project" value="TreeGrafter"/>
</dbReference>
<evidence type="ECO:0000256" key="1">
    <source>
        <dbReference type="ARBA" id="ARBA00004127"/>
    </source>
</evidence>
<evidence type="ECO:0000256" key="3">
    <source>
        <dbReference type="ARBA" id="ARBA00022989"/>
    </source>
</evidence>